<name>A0A382PEZ4_9ZZZZ</name>
<gene>
    <name evidence="3" type="ORF">METZ01_LOCUS324281</name>
</gene>
<accession>A0A382PEZ4</accession>
<evidence type="ECO:0000313" key="3">
    <source>
        <dbReference type="EMBL" id="SVC71427.1"/>
    </source>
</evidence>
<dbReference type="Pfam" id="PF04167">
    <property type="entry name" value="DUF402"/>
    <property type="match status" value="1"/>
</dbReference>
<dbReference type="Gene3D" id="2.40.380.10">
    <property type="entry name" value="FomD-like"/>
    <property type="match status" value="1"/>
</dbReference>
<feature type="domain" description="DUF402" evidence="2">
    <location>
        <begin position="30"/>
        <end position="148"/>
    </location>
</feature>
<dbReference type="SUPFAM" id="SSF159234">
    <property type="entry name" value="FomD-like"/>
    <property type="match status" value="1"/>
</dbReference>
<dbReference type="InterPro" id="IPR035930">
    <property type="entry name" value="FomD-like_sf"/>
</dbReference>
<evidence type="ECO:0000259" key="2">
    <source>
        <dbReference type="Pfam" id="PF04167"/>
    </source>
</evidence>
<reference evidence="3" key="1">
    <citation type="submission" date="2018-05" db="EMBL/GenBank/DDBJ databases">
        <authorList>
            <person name="Lanie J.A."/>
            <person name="Ng W.-L."/>
            <person name="Kazmierczak K.M."/>
            <person name="Andrzejewski T.M."/>
            <person name="Davidsen T.M."/>
            <person name="Wayne K.J."/>
            <person name="Tettelin H."/>
            <person name="Glass J.I."/>
            <person name="Rusch D."/>
            <person name="Podicherti R."/>
            <person name="Tsui H.-C.T."/>
            <person name="Winkler M.E."/>
        </authorList>
    </citation>
    <scope>NUCLEOTIDE SEQUENCE</scope>
</reference>
<keyword evidence="1" id="KW-0378">Hydrolase</keyword>
<dbReference type="InterPro" id="IPR007295">
    <property type="entry name" value="DUF402"/>
</dbReference>
<protein>
    <recommendedName>
        <fullName evidence="2">DUF402 domain-containing protein</fullName>
    </recommendedName>
</protein>
<proteinExistence type="predicted"/>
<organism evidence="3">
    <name type="scientific">marine metagenome</name>
    <dbReference type="NCBI Taxonomy" id="408172"/>
    <lineage>
        <taxon>unclassified sequences</taxon>
        <taxon>metagenomes</taxon>
        <taxon>ecological metagenomes</taxon>
    </lineage>
</organism>
<dbReference type="PANTHER" id="PTHR39159:SF1">
    <property type="entry name" value="UPF0374 PROTEIN YGAC"/>
    <property type="match status" value="1"/>
</dbReference>
<dbReference type="AlphaFoldDB" id="A0A382PEZ4"/>
<dbReference type="EMBL" id="UINC01106633">
    <property type="protein sequence ID" value="SVC71427.1"/>
    <property type="molecule type" value="Genomic_DNA"/>
</dbReference>
<evidence type="ECO:0000256" key="1">
    <source>
        <dbReference type="ARBA" id="ARBA00022801"/>
    </source>
</evidence>
<dbReference type="InterPro" id="IPR050212">
    <property type="entry name" value="Ntdp-like"/>
</dbReference>
<dbReference type="PANTHER" id="PTHR39159">
    <property type="match status" value="1"/>
</dbReference>
<sequence length="157" mass="18026">MPTIVEIKHNPSKPDQTFVCDLVRHYGDRIVISYVSDRSYSVRDICMPAGTKTLAYYQEKLPYILWRMTGPNGQLVGYYIHMCDQVQITEDTVEYRDLMLDVWFFPDGTHRLLDDDELDEVVSSGVLDVTTASDVRRNAASVIDGFAEIRNHLDAYL</sequence>
<dbReference type="GO" id="GO:0016787">
    <property type="term" value="F:hydrolase activity"/>
    <property type="evidence" value="ECO:0007669"/>
    <property type="project" value="UniProtKB-KW"/>
</dbReference>